<gene>
    <name evidence="2" type="ORF">J7T54_006237</name>
</gene>
<dbReference type="GeneID" id="75832715"/>
<evidence type="ECO:0000313" key="2">
    <source>
        <dbReference type="EMBL" id="KAI6785898.1"/>
    </source>
</evidence>
<keyword evidence="3" id="KW-1185">Reference proteome</keyword>
<organism evidence="2 3">
    <name type="scientific">Emericellopsis cladophorae</name>
    <dbReference type="NCBI Taxonomy" id="2686198"/>
    <lineage>
        <taxon>Eukaryota</taxon>
        <taxon>Fungi</taxon>
        <taxon>Dikarya</taxon>
        <taxon>Ascomycota</taxon>
        <taxon>Pezizomycotina</taxon>
        <taxon>Sordariomycetes</taxon>
        <taxon>Hypocreomycetidae</taxon>
        <taxon>Hypocreales</taxon>
        <taxon>Bionectriaceae</taxon>
        <taxon>Emericellopsis</taxon>
    </lineage>
</organism>
<proteinExistence type="predicted"/>
<dbReference type="AlphaFoldDB" id="A0A9P9Y9J2"/>
<accession>A0A9P9Y9J2</accession>
<dbReference type="Proteomes" id="UP001055219">
    <property type="component" value="Unassembled WGS sequence"/>
</dbReference>
<dbReference type="OrthoDB" id="10373305at2759"/>
<evidence type="ECO:0000256" key="1">
    <source>
        <dbReference type="SAM" id="MobiDB-lite"/>
    </source>
</evidence>
<dbReference type="EMBL" id="JAGIXG020000001">
    <property type="protein sequence ID" value="KAI6785898.1"/>
    <property type="molecule type" value="Genomic_DNA"/>
</dbReference>
<protein>
    <submittedName>
        <fullName evidence="2">Uncharacterized protein</fullName>
    </submittedName>
</protein>
<reference evidence="2" key="2">
    <citation type="submission" date="2022-07" db="EMBL/GenBank/DDBJ databases">
        <authorList>
            <person name="Goncalves M.F.M."/>
            <person name="Hilario S."/>
            <person name="Van De Peer Y."/>
            <person name="Esteves A.C."/>
            <person name="Alves A."/>
        </authorList>
    </citation>
    <scope>NUCLEOTIDE SEQUENCE</scope>
    <source>
        <strain evidence="2">MUM 19.33</strain>
    </source>
</reference>
<feature type="region of interest" description="Disordered" evidence="1">
    <location>
        <begin position="1"/>
        <end position="21"/>
    </location>
</feature>
<evidence type="ECO:0000313" key="3">
    <source>
        <dbReference type="Proteomes" id="UP001055219"/>
    </source>
</evidence>
<reference evidence="2" key="1">
    <citation type="journal article" date="2021" name="J Fungi (Basel)">
        <title>Genomic and Metabolomic Analyses of the Marine Fungus Emericellopsis cladophorae: Insights into Saltwater Adaptability Mechanisms and Its Biosynthetic Potential.</title>
        <authorList>
            <person name="Goncalves M.F.M."/>
            <person name="Hilario S."/>
            <person name="Van de Peer Y."/>
            <person name="Esteves A.C."/>
            <person name="Alves A."/>
        </authorList>
    </citation>
    <scope>NUCLEOTIDE SEQUENCE</scope>
    <source>
        <strain evidence="2">MUM 19.33</strain>
    </source>
</reference>
<name>A0A9P9Y9J2_9HYPO</name>
<dbReference type="RefSeq" id="XP_051366754.1">
    <property type="nucleotide sequence ID" value="XM_051505302.1"/>
</dbReference>
<sequence length="188" mass="21874">MPSLTGKVKTWLQRTKSAEEEPVQVETPLDSHEMDIAAEAVKRLKKGDRWESVKSQIDARRRMHAQRQGHDRVLAGDWHIGPDKRLYQYPNPYIQREPHKVHIIYATREELDMLEEAGMTNRTDEEFVASYFPKRLLRREPQLAVQVCQTLAMRWSEFLAALSVDSRRCLLPPATVHLADHLLIEGRL</sequence>
<comment type="caution">
    <text evidence="2">The sequence shown here is derived from an EMBL/GenBank/DDBJ whole genome shotgun (WGS) entry which is preliminary data.</text>
</comment>